<dbReference type="Pfam" id="PF01370">
    <property type="entry name" value="Epimerase"/>
    <property type="match status" value="1"/>
</dbReference>
<dbReference type="Proteomes" id="UP000494115">
    <property type="component" value="Unassembled WGS sequence"/>
</dbReference>
<reference evidence="2 3" key="1">
    <citation type="submission" date="2020-04" db="EMBL/GenBank/DDBJ databases">
        <authorList>
            <person name="De Canck E."/>
        </authorList>
    </citation>
    <scope>NUCLEOTIDE SEQUENCE [LARGE SCALE GENOMIC DNA]</scope>
    <source>
        <strain evidence="2 3">LMG 28138</strain>
    </source>
</reference>
<dbReference type="RefSeq" id="WP_175102716.1">
    <property type="nucleotide sequence ID" value="NZ_CADIKM010000001.1"/>
</dbReference>
<sequence>MIRTRKLRRPRILVVGAGNVGLRCIALLRARYRVFALTRDTDPARLDELRRAGAVPVRGDLDARASLHRIGALAPAVLDLAPPPSGGDEDPRSRALIAALTRSRGRGLIVPERARPTVVYASTTGVYGDCGGALVDETRPVRPANPRAVRRVAAERAWRAAGARASLNVRIVRIPGIYAGDRLPVERLRKGTPALAAGDDVFTSHIHADDLAAVMIRALAAGRPQRLYLAADETRLKMADYFDLVADRKGLPRPVRIARDEAERTLDPNLLSFMRESRQIDNRRLKTELGYRLRYPSVVDFLDRQE</sequence>
<dbReference type="PANTHER" id="PTHR48079:SF6">
    <property type="entry name" value="NAD(P)-BINDING DOMAIN-CONTAINING PROTEIN-RELATED"/>
    <property type="match status" value="1"/>
</dbReference>
<organism evidence="2 3">
    <name type="scientific">Pararobbsia alpina</name>
    <dbReference type="NCBI Taxonomy" id="621374"/>
    <lineage>
        <taxon>Bacteria</taxon>
        <taxon>Pseudomonadati</taxon>
        <taxon>Pseudomonadota</taxon>
        <taxon>Betaproteobacteria</taxon>
        <taxon>Burkholderiales</taxon>
        <taxon>Burkholderiaceae</taxon>
        <taxon>Pararobbsia</taxon>
    </lineage>
</organism>
<evidence type="ECO:0000313" key="2">
    <source>
        <dbReference type="EMBL" id="CAB3776445.1"/>
    </source>
</evidence>
<dbReference type="PANTHER" id="PTHR48079">
    <property type="entry name" value="PROTEIN YEEZ"/>
    <property type="match status" value="1"/>
</dbReference>
<dbReference type="SUPFAM" id="SSF51735">
    <property type="entry name" value="NAD(P)-binding Rossmann-fold domains"/>
    <property type="match status" value="1"/>
</dbReference>
<evidence type="ECO:0000313" key="3">
    <source>
        <dbReference type="Proteomes" id="UP000494115"/>
    </source>
</evidence>
<accession>A0A6S7ASJ2</accession>
<dbReference type="GO" id="GO:0004029">
    <property type="term" value="F:aldehyde dehydrogenase (NAD+) activity"/>
    <property type="evidence" value="ECO:0007669"/>
    <property type="project" value="TreeGrafter"/>
</dbReference>
<dbReference type="EMBL" id="CADIKM010000001">
    <property type="protein sequence ID" value="CAB3776445.1"/>
    <property type="molecule type" value="Genomic_DNA"/>
</dbReference>
<name>A0A6S7ASJ2_9BURK</name>
<dbReference type="AlphaFoldDB" id="A0A6S7ASJ2"/>
<dbReference type="InterPro" id="IPR051783">
    <property type="entry name" value="NAD(P)-dependent_oxidoreduct"/>
</dbReference>
<dbReference type="Gene3D" id="3.40.50.720">
    <property type="entry name" value="NAD(P)-binding Rossmann-like Domain"/>
    <property type="match status" value="1"/>
</dbReference>
<gene>
    <name evidence="2" type="ORF">LMG28138_00153</name>
</gene>
<keyword evidence="3" id="KW-1185">Reference proteome</keyword>
<dbReference type="InterPro" id="IPR036291">
    <property type="entry name" value="NAD(P)-bd_dom_sf"/>
</dbReference>
<evidence type="ECO:0000259" key="1">
    <source>
        <dbReference type="Pfam" id="PF01370"/>
    </source>
</evidence>
<proteinExistence type="predicted"/>
<dbReference type="InterPro" id="IPR001509">
    <property type="entry name" value="Epimerase_deHydtase"/>
</dbReference>
<protein>
    <recommendedName>
        <fullName evidence="1">NAD-dependent epimerase/dehydratase domain-containing protein</fullName>
    </recommendedName>
</protein>
<feature type="domain" description="NAD-dependent epimerase/dehydratase" evidence="1">
    <location>
        <begin position="12"/>
        <end position="226"/>
    </location>
</feature>
<dbReference type="GO" id="GO:0005737">
    <property type="term" value="C:cytoplasm"/>
    <property type="evidence" value="ECO:0007669"/>
    <property type="project" value="TreeGrafter"/>
</dbReference>